<dbReference type="SUPFAM" id="SSF52540">
    <property type="entry name" value="P-loop containing nucleoside triphosphate hydrolases"/>
    <property type="match status" value="1"/>
</dbReference>
<evidence type="ECO:0000313" key="2">
    <source>
        <dbReference type="EMBL" id="MCQ8128010.1"/>
    </source>
</evidence>
<dbReference type="Pfam" id="PF00004">
    <property type="entry name" value="AAA"/>
    <property type="match status" value="1"/>
</dbReference>
<dbReference type="Proteomes" id="UP001524586">
    <property type="component" value="Unassembled WGS sequence"/>
</dbReference>
<keyword evidence="2" id="KW-0547">Nucleotide-binding</keyword>
<dbReference type="GO" id="GO:0005524">
    <property type="term" value="F:ATP binding"/>
    <property type="evidence" value="ECO:0007669"/>
    <property type="project" value="UniProtKB-KW"/>
</dbReference>
<dbReference type="EMBL" id="JANIBK010000021">
    <property type="protein sequence ID" value="MCQ8128010.1"/>
    <property type="molecule type" value="Genomic_DNA"/>
</dbReference>
<dbReference type="InterPro" id="IPR027417">
    <property type="entry name" value="P-loop_NTPase"/>
</dbReference>
<comment type="caution">
    <text evidence="2">The sequence shown here is derived from an EMBL/GenBank/DDBJ whole genome shotgun (WGS) entry which is preliminary data.</text>
</comment>
<evidence type="ECO:0000259" key="1">
    <source>
        <dbReference type="Pfam" id="PF00004"/>
    </source>
</evidence>
<dbReference type="Gene3D" id="3.40.50.300">
    <property type="entry name" value="P-loop containing nucleotide triphosphate hydrolases"/>
    <property type="match status" value="1"/>
</dbReference>
<accession>A0ABT1U2E0</accession>
<keyword evidence="3" id="KW-1185">Reference proteome</keyword>
<protein>
    <submittedName>
        <fullName evidence="2">ATP-binding protein</fullName>
    </submittedName>
</protein>
<dbReference type="InterPro" id="IPR016024">
    <property type="entry name" value="ARM-type_fold"/>
</dbReference>
<proteinExistence type="predicted"/>
<dbReference type="RefSeq" id="WP_256614373.1">
    <property type="nucleotide sequence ID" value="NZ_JANIBK010000021.1"/>
</dbReference>
<sequence length="1276" mass="145000">MQQSLASASTVGRSWRRDISGTRLHVDTAAELITAIESTDRSILLSGIPGSGKTCVLLELQEALDQRNDLASVFIQTREYACCLTPEARTAHGLPADLVGLIARMADNKPVVIVIDSLDVLSLSRDHVVLDFFLALMDRLLLIPKVTLIAACREFDRKYDRRLAERSWDKVVNTQPLNWDQVVAPIINTFGIDPQTLDSMTQSLLQNPRELAMFADIAKQTGGFNVASSQALSRKYLEIVVQNDSLLGDEAMAALEKIAGKMLKTRKLDIVRVQAALPDNMRKRLLSANVLHENQFGNIEFGHQTLLDVLVVSGAQRNDLTLKAFIEQLPAVPFVRPTIRAYVAYLAAGDRSSLRKQLRAVFDSQAAFHIRRLVAESLAELVPQDDDWSLLKHLLSQHRELFTPLYYQAASLEWHRFWLKFLIPNLLQQRDAQSLSLHVQHIGLWKNADPEAVVAFWMLALQQEWADREQLADNLKFQLHDFDFRTQTVVAALIETLLSYPRRDHDFLGRAIARCVEAGGADDTLLWHYIAGDIQPDDVLKFHFSQKLRCDPHVFDNQDFLANRMQESECLLNLAIDAVERWSAIKTEHYYGKRELGTHFLNFTSYEYTHSQHDTYHVSAENVLFGAMEKSIIQHAKQHSIWWQANRQKLCHSRELALRYLALLALIESPEPNLAEVCGLLTDQEMLTSDLSFELGNLIQAAFIFLQPMVQDAIETAILSLGGNQNPAENPRILGARAKLLATIPVFLRSPTAQATLLEWEKTFGPCIRQPHIGSRGGTVRAPFSYELFLEFSDVGILKLLKHYRNDTGRDWGEDFLVGGTEEVEWQLREAASRSPMRFMHLLAENWADIPERFTDDILDGAASFLLNRYGNRRPADNQWEPVEQPDPQQLATVLLDEIERHSTHWRHDRVAANALEAFANVIENEQETKRLIFAAIGFIDLQEHSNNDDRDLIGEGIGMIRGKITEALMIVATNWSEKQKPFPQLLVPALRRLACNPEPAIRALILRRLPYLQSHSPELGWELFHLALSEEEPKLWKEAEPCLYYAYHQRFAEVGAVLQRIVCHELGEPLETWGRISALAAFSDYIDFQQFIHQLETLASIEAWKGAATVWTHKDNHARHAEQCLAGIRAGLNQPNGFATTIARELSSLFDKDQPAICISWDIVDLYFSAYEQDQSDERFRLYGFDEWLNALSQSYPDESLAAAERFAVFMRGGNHPVYDRGPLSQLLTRLFREAEEREESDDGRMLCRVIALQDAFLAIGVNGLQDWLRDAERP</sequence>
<reference evidence="2 3" key="1">
    <citation type="submission" date="2022-07" db="EMBL/GenBank/DDBJ databases">
        <title>Methylomonas rivi sp. nov., Methylomonas rosea sp. nov., Methylomonas aureus sp. nov. and Methylomonas subterranea sp. nov., four novel methanotrophs isolated from a freshwater creek and the deep terrestrial subsurface.</title>
        <authorList>
            <person name="Abin C."/>
            <person name="Sankaranarayanan K."/>
            <person name="Garner C."/>
            <person name="Sindelar R."/>
            <person name="Kotary K."/>
            <person name="Garner R."/>
            <person name="Barclay S."/>
            <person name="Lawson P."/>
            <person name="Krumholz L."/>
        </authorList>
    </citation>
    <scope>NUCLEOTIDE SEQUENCE [LARGE SCALE GENOMIC DNA]</scope>
    <source>
        <strain evidence="2 3">WSC-6</strain>
    </source>
</reference>
<feature type="domain" description="ATPase AAA-type core" evidence="1">
    <location>
        <begin position="43"/>
        <end position="162"/>
    </location>
</feature>
<organism evidence="2 3">
    <name type="scientific">Methylomonas rivi</name>
    <dbReference type="NCBI Taxonomy" id="2952226"/>
    <lineage>
        <taxon>Bacteria</taxon>
        <taxon>Pseudomonadati</taxon>
        <taxon>Pseudomonadota</taxon>
        <taxon>Gammaproteobacteria</taxon>
        <taxon>Methylococcales</taxon>
        <taxon>Methylococcaceae</taxon>
        <taxon>Methylomonas</taxon>
    </lineage>
</organism>
<name>A0ABT1U2E0_9GAMM</name>
<evidence type="ECO:0000313" key="3">
    <source>
        <dbReference type="Proteomes" id="UP001524586"/>
    </source>
</evidence>
<dbReference type="InterPro" id="IPR003959">
    <property type="entry name" value="ATPase_AAA_core"/>
</dbReference>
<dbReference type="CDD" id="cd00009">
    <property type="entry name" value="AAA"/>
    <property type="match status" value="1"/>
</dbReference>
<dbReference type="SUPFAM" id="SSF48371">
    <property type="entry name" value="ARM repeat"/>
    <property type="match status" value="1"/>
</dbReference>
<keyword evidence="2" id="KW-0067">ATP-binding</keyword>
<gene>
    <name evidence="2" type="ORF">NP596_05995</name>
</gene>